<organism evidence="2 3">
    <name type="scientific">Thalassobaculum litoreum DSM 18839</name>
    <dbReference type="NCBI Taxonomy" id="1123362"/>
    <lineage>
        <taxon>Bacteria</taxon>
        <taxon>Pseudomonadati</taxon>
        <taxon>Pseudomonadota</taxon>
        <taxon>Alphaproteobacteria</taxon>
        <taxon>Rhodospirillales</taxon>
        <taxon>Thalassobaculaceae</taxon>
        <taxon>Thalassobaculum</taxon>
    </lineage>
</organism>
<dbReference type="SUPFAM" id="SSF54427">
    <property type="entry name" value="NTF2-like"/>
    <property type="match status" value="1"/>
</dbReference>
<dbReference type="EMBL" id="FNBW01000003">
    <property type="protein sequence ID" value="SDF44767.1"/>
    <property type="molecule type" value="Genomic_DNA"/>
</dbReference>
<dbReference type="Proteomes" id="UP000198615">
    <property type="component" value="Unassembled WGS sequence"/>
</dbReference>
<proteinExistence type="predicted"/>
<feature type="domain" description="SnoaL-like" evidence="1">
    <location>
        <begin position="176"/>
        <end position="235"/>
    </location>
</feature>
<accession>A0A8G2EVU4</accession>
<gene>
    <name evidence="2" type="ORF">SAMN05660686_01395</name>
</gene>
<dbReference type="InterPro" id="IPR032710">
    <property type="entry name" value="NTF2-like_dom_sf"/>
</dbReference>
<dbReference type="RefSeq" id="WP_028795409.1">
    <property type="nucleotide sequence ID" value="NZ_FNBW01000003.1"/>
</dbReference>
<dbReference type="Pfam" id="PF12680">
    <property type="entry name" value="SnoaL_2"/>
    <property type="match status" value="1"/>
</dbReference>
<name>A0A8G2EVU4_9PROT</name>
<evidence type="ECO:0000313" key="3">
    <source>
        <dbReference type="Proteomes" id="UP000198615"/>
    </source>
</evidence>
<evidence type="ECO:0000313" key="2">
    <source>
        <dbReference type="EMBL" id="SDF44767.1"/>
    </source>
</evidence>
<dbReference type="InterPro" id="IPR037401">
    <property type="entry name" value="SnoaL-like"/>
</dbReference>
<dbReference type="AlphaFoldDB" id="A0A8G2EVU4"/>
<comment type="caution">
    <text evidence="2">The sequence shown here is derived from an EMBL/GenBank/DDBJ whole genome shotgun (WGS) entry which is preliminary data.</text>
</comment>
<protein>
    <recommendedName>
        <fullName evidence="1">SnoaL-like domain-containing protein</fullName>
    </recommendedName>
</protein>
<sequence>MQQFLDYIGSFRSGRRFIALEEERALLHMGTTRFGLSLDDAMSALLVGARQSDLILESEVADETAAFLAGRVREAGRIARSDFKAASDFFTARAGNVVTPNEAARRVRQLVNRSGWTPARSGWIWRDTRWFDGIPDPAPSTRAWLPAPPMAADGLSGSAADAMQASTSGDGTGVLRDWAAALQARNVEQIIALYTPDALLLATAEERPLVGPAQIRTYFDRLASYEGLNVRFQQELQRLTSDRATLVSGLYTFSWLDPVTSAPVVTPARYSFAVRQTGSPARISMHHSSRIPGNYPGADQI</sequence>
<reference evidence="2 3" key="1">
    <citation type="submission" date="2016-10" db="EMBL/GenBank/DDBJ databases">
        <authorList>
            <person name="Varghese N."/>
            <person name="Submissions S."/>
        </authorList>
    </citation>
    <scope>NUCLEOTIDE SEQUENCE [LARGE SCALE GENOMIC DNA]</scope>
    <source>
        <strain evidence="2 3">DSM 18839</strain>
    </source>
</reference>
<dbReference type="Gene3D" id="3.10.450.50">
    <property type="match status" value="1"/>
</dbReference>
<dbReference type="OrthoDB" id="953853at2"/>
<evidence type="ECO:0000259" key="1">
    <source>
        <dbReference type="Pfam" id="PF12680"/>
    </source>
</evidence>
<keyword evidence="3" id="KW-1185">Reference proteome</keyword>